<gene>
    <name evidence="1" type="ORF">Fadolivirus_1_467</name>
</gene>
<protein>
    <submittedName>
        <fullName evidence="1">Uncharacterized protein</fullName>
    </submittedName>
</protein>
<evidence type="ECO:0000313" key="1">
    <source>
        <dbReference type="EMBL" id="QKF93925.1"/>
    </source>
</evidence>
<reference evidence="1 2" key="1">
    <citation type="submission" date="2020-04" db="EMBL/GenBank/DDBJ databases">
        <title>Advantages and limits of metagenomic assembly and binning of a giant virus.</title>
        <authorList>
            <person name="Schulz F."/>
            <person name="Andreani J."/>
            <person name="Francis R."/>
            <person name="Boudjemaa H."/>
            <person name="Bou Khalil J.Y."/>
            <person name="Lee J."/>
            <person name="La Scola B."/>
            <person name="Woyke T."/>
        </authorList>
    </citation>
    <scope>NUCLEOTIDE SEQUENCE [LARGE SCALE GENOMIC DNA]</scope>
    <source>
        <strain evidence="1 2">FV1/VV64</strain>
    </source>
</reference>
<name>A0A7D3QU75_9VIRU</name>
<accession>A0A7D3QU75</accession>
<evidence type="ECO:0000313" key="2">
    <source>
        <dbReference type="Proteomes" id="UP001162001"/>
    </source>
</evidence>
<keyword evidence="2" id="KW-1185">Reference proteome</keyword>
<proteinExistence type="predicted"/>
<dbReference type="Proteomes" id="UP001162001">
    <property type="component" value="Segment"/>
</dbReference>
<dbReference type="EMBL" id="MT418680">
    <property type="protein sequence ID" value="QKF93925.1"/>
    <property type="molecule type" value="Genomic_DNA"/>
</dbReference>
<organism evidence="1 2">
    <name type="scientific">Fadolivirus FV1/VV64</name>
    <dbReference type="NCBI Taxonomy" id="3070911"/>
    <lineage>
        <taxon>Viruses</taxon>
        <taxon>Varidnaviria</taxon>
        <taxon>Bamfordvirae</taxon>
        <taxon>Nucleocytoviricota</taxon>
        <taxon>Megaviricetes</taxon>
        <taxon>Imitervirales</taxon>
        <taxon>Mimiviridae</taxon>
        <taxon>Klosneuvirinae</taxon>
        <taxon>Fadolivirus</taxon>
        <taxon>Fadolivirus algeromassiliense</taxon>
    </lineage>
</organism>
<sequence>MDNYKRVSYEGKDYAIFAINYKDTNVPAVLDWNDFIEIKKLNKNWRCNQNGFISCSHTLNGQTKDVHLHELVMILQNRDAGIKSPNKSILHVNRVGLDNRRNNLIYDTVNKDLNKNLKKKKRTISLPKNCGIRPDEIPTYIWYMQPDSSHGERFMVNIGDINWKTSSSNNLSLRYKLEEAKMYLRNLLKTRADLMQEYSMNGDYTREGKELLHTYYDIVHHAGAKHIKRFIPENNTLDLLKTNYAGLSYEEQLLLKDKKDSLKDDIY</sequence>